<feature type="compositionally biased region" description="Polar residues" evidence="1">
    <location>
        <begin position="105"/>
        <end position="117"/>
    </location>
</feature>
<keyword evidence="4" id="KW-1185">Reference proteome</keyword>
<organism evidence="3 4">
    <name type="scientific">Riccia sorocarpa</name>
    <dbReference type="NCBI Taxonomy" id="122646"/>
    <lineage>
        <taxon>Eukaryota</taxon>
        <taxon>Viridiplantae</taxon>
        <taxon>Streptophyta</taxon>
        <taxon>Embryophyta</taxon>
        <taxon>Marchantiophyta</taxon>
        <taxon>Marchantiopsida</taxon>
        <taxon>Marchantiidae</taxon>
        <taxon>Marchantiales</taxon>
        <taxon>Ricciaceae</taxon>
        <taxon>Riccia</taxon>
    </lineage>
</organism>
<feature type="region of interest" description="Disordered" evidence="1">
    <location>
        <begin position="1"/>
        <end position="25"/>
    </location>
</feature>
<name>A0ABD3I394_9MARC</name>
<evidence type="ECO:0000259" key="2">
    <source>
        <dbReference type="Pfam" id="PF04194"/>
    </source>
</evidence>
<feature type="compositionally biased region" description="Basic residues" evidence="1">
    <location>
        <begin position="1"/>
        <end position="10"/>
    </location>
</feature>
<dbReference type="InterPro" id="IPR007320">
    <property type="entry name" value="PDCD2_C"/>
</dbReference>
<feature type="domain" description="Programmed cell death protein 2 C-terminal" evidence="2">
    <location>
        <begin position="222"/>
        <end position="269"/>
    </location>
</feature>
<evidence type="ECO:0000313" key="4">
    <source>
        <dbReference type="Proteomes" id="UP001633002"/>
    </source>
</evidence>
<sequence>MGLSTRRRTRQSGLGLPGAWADERNEPADHYTTKIAGQPDWPETVTAIINDLYQLSMIFASWRTIRVQKNVLEDAAPELENSEDRPESNDCSGSGVPDPVDSEWGGTSSRQDGTYTTHGDDWCGDNPWDGLQTEESSYEANGMNCRNFSRLSLKQLALLLQSSPASISTLKRRSLALVLPHLAIPKGLCNHLGRMRFQVMEVEMLEKRGDPKIMNLIRPYADRTYLKFKKKLDHHPEQCFRYSFGGKPLYATDHRTYPAVCAACGGPRVLMEINEETSRQQRGQNRGHSSGS</sequence>
<proteinExistence type="predicted"/>
<dbReference type="AlphaFoldDB" id="A0ABD3I394"/>
<evidence type="ECO:0000313" key="3">
    <source>
        <dbReference type="EMBL" id="KAL3697539.1"/>
    </source>
</evidence>
<comment type="caution">
    <text evidence="3">The sequence shown here is derived from an EMBL/GenBank/DDBJ whole genome shotgun (WGS) entry which is preliminary data.</text>
</comment>
<accession>A0ABD3I394</accession>
<protein>
    <recommendedName>
        <fullName evidence="2">Programmed cell death protein 2 C-terminal domain-containing protein</fullName>
    </recommendedName>
</protein>
<dbReference type="Pfam" id="PF04194">
    <property type="entry name" value="PDCD2_C"/>
    <property type="match status" value="1"/>
</dbReference>
<feature type="region of interest" description="Disordered" evidence="1">
    <location>
        <begin position="77"/>
        <end position="123"/>
    </location>
</feature>
<gene>
    <name evidence="3" type="ORF">R1sor_011615</name>
</gene>
<reference evidence="3 4" key="1">
    <citation type="submission" date="2024-09" db="EMBL/GenBank/DDBJ databases">
        <title>Chromosome-scale assembly of Riccia sorocarpa.</title>
        <authorList>
            <person name="Paukszto L."/>
        </authorList>
    </citation>
    <scope>NUCLEOTIDE SEQUENCE [LARGE SCALE GENOMIC DNA]</scope>
    <source>
        <strain evidence="3">LP-2024</strain>
        <tissue evidence="3">Aerial parts of the thallus</tissue>
    </source>
</reference>
<dbReference type="Proteomes" id="UP001633002">
    <property type="component" value="Unassembled WGS sequence"/>
</dbReference>
<dbReference type="PANTHER" id="PTHR47762">
    <property type="entry name" value="OSJNBB0079B02.4 PROTEIN"/>
    <property type="match status" value="1"/>
</dbReference>
<dbReference type="PANTHER" id="PTHR47762:SF2">
    <property type="entry name" value="OS04G0640800 PROTEIN"/>
    <property type="match status" value="1"/>
</dbReference>
<dbReference type="EMBL" id="JBJQOH010000002">
    <property type="protein sequence ID" value="KAL3697539.1"/>
    <property type="molecule type" value="Genomic_DNA"/>
</dbReference>
<evidence type="ECO:0000256" key="1">
    <source>
        <dbReference type="SAM" id="MobiDB-lite"/>
    </source>
</evidence>